<organism evidence="1 2">
    <name type="scientific">Phytophthora megakarya</name>
    <dbReference type="NCBI Taxonomy" id="4795"/>
    <lineage>
        <taxon>Eukaryota</taxon>
        <taxon>Sar</taxon>
        <taxon>Stramenopiles</taxon>
        <taxon>Oomycota</taxon>
        <taxon>Peronosporomycetes</taxon>
        <taxon>Peronosporales</taxon>
        <taxon>Peronosporaceae</taxon>
        <taxon>Phytophthora</taxon>
    </lineage>
</organism>
<name>A0A225UVU0_9STRA</name>
<dbReference type="OrthoDB" id="125473at2759"/>
<gene>
    <name evidence="1" type="ORF">PHMEG_00032336</name>
</gene>
<dbReference type="AlphaFoldDB" id="A0A225UVU0"/>
<evidence type="ECO:0000313" key="2">
    <source>
        <dbReference type="Proteomes" id="UP000198211"/>
    </source>
</evidence>
<dbReference type="Proteomes" id="UP000198211">
    <property type="component" value="Unassembled WGS sequence"/>
</dbReference>
<keyword evidence="2" id="KW-1185">Reference proteome</keyword>
<accession>A0A225UVU0</accession>
<protein>
    <submittedName>
        <fullName evidence="1">Uncharacterized protein</fullName>
    </submittedName>
</protein>
<dbReference type="EMBL" id="NBNE01010735">
    <property type="protein sequence ID" value="OWY97194.1"/>
    <property type="molecule type" value="Genomic_DNA"/>
</dbReference>
<reference evidence="2" key="1">
    <citation type="submission" date="2017-03" db="EMBL/GenBank/DDBJ databases">
        <title>Phytopthora megakarya and P. palmivora, two closely related causual agents of cacao black pod achieved similar genome size and gene model numbers by different mechanisms.</title>
        <authorList>
            <person name="Ali S."/>
            <person name="Shao J."/>
            <person name="Larry D.J."/>
            <person name="Kronmiller B."/>
            <person name="Shen D."/>
            <person name="Strem M.D."/>
            <person name="Melnick R.L."/>
            <person name="Guiltinan M.J."/>
            <person name="Tyler B.M."/>
            <person name="Meinhardt L.W."/>
            <person name="Bailey B.A."/>
        </authorList>
    </citation>
    <scope>NUCLEOTIDE SEQUENCE [LARGE SCALE GENOMIC DNA]</scope>
    <source>
        <strain evidence="2">zdho120</strain>
    </source>
</reference>
<sequence>MSVSADGTFFLRLLRVKTGEEQGLTLIPDKSDFLTCPLHALAVALATQIAPTAALLNQLPELVPQETKSIDVTGLHKL</sequence>
<evidence type="ECO:0000313" key="1">
    <source>
        <dbReference type="EMBL" id="OWY97194.1"/>
    </source>
</evidence>
<comment type="caution">
    <text evidence="1">The sequence shown here is derived from an EMBL/GenBank/DDBJ whole genome shotgun (WGS) entry which is preliminary data.</text>
</comment>
<proteinExistence type="predicted"/>